<dbReference type="InterPro" id="IPR012373">
    <property type="entry name" value="Ferrdict_sens_TM"/>
</dbReference>
<dbReference type="EMBL" id="QLLL01000001">
    <property type="protein sequence ID" value="RAJ10787.1"/>
    <property type="molecule type" value="Genomic_DNA"/>
</dbReference>
<gene>
    <name evidence="3" type="ORF">LX64_00394</name>
</gene>
<dbReference type="RefSeq" id="WP_111595914.1">
    <property type="nucleotide sequence ID" value="NZ_QLLL01000001.1"/>
</dbReference>
<protein>
    <submittedName>
        <fullName evidence="3">FecR family protein</fullName>
    </submittedName>
</protein>
<feature type="domain" description="FecR protein" evidence="1">
    <location>
        <begin position="128"/>
        <end position="210"/>
    </location>
</feature>
<dbReference type="PANTHER" id="PTHR30273">
    <property type="entry name" value="PERIPLASMIC SIGNAL SENSOR AND SIGMA FACTOR ACTIVATOR FECR-RELATED"/>
    <property type="match status" value="1"/>
</dbReference>
<comment type="caution">
    <text evidence="3">The sequence shown here is derived from an EMBL/GenBank/DDBJ whole genome shotgun (WGS) entry which is preliminary data.</text>
</comment>
<name>A0A327RA46_9BACT</name>
<dbReference type="Proteomes" id="UP000249547">
    <property type="component" value="Unassembled WGS sequence"/>
</dbReference>
<proteinExistence type="predicted"/>
<evidence type="ECO:0000313" key="4">
    <source>
        <dbReference type="Proteomes" id="UP000249547"/>
    </source>
</evidence>
<dbReference type="PANTHER" id="PTHR30273:SF2">
    <property type="entry name" value="PROTEIN FECR"/>
    <property type="match status" value="1"/>
</dbReference>
<dbReference type="Pfam" id="PF04773">
    <property type="entry name" value="FecR"/>
    <property type="match status" value="1"/>
</dbReference>
<dbReference type="GO" id="GO:0016989">
    <property type="term" value="F:sigma factor antagonist activity"/>
    <property type="evidence" value="ECO:0007669"/>
    <property type="project" value="TreeGrafter"/>
</dbReference>
<feature type="domain" description="Protein FecR C-terminal" evidence="2">
    <location>
        <begin position="251"/>
        <end position="313"/>
    </location>
</feature>
<dbReference type="Gene3D" id="2.60.120.1440">
    <property type="match status" value="1"/>
</dbReference>
<dbReference type="Pfam" id="PF16344">
    <property type="entry name" value="FecR_C"/>
    <property type="match status" value="1"/>
</dbReference>
<dbReference type="PIRSF" id="PIRSF018266">
    <property type="entry name" value="FecR"/>
    <property type="match status" value="1"/>
</dbReference>
<reference evidence="3 4" key="1">
    <citation type="submission" date="2018-06" db="EMBL/GenBank/DDBJ databases">
        <title>Genomic Encyclopedia of Archaeal and Bacterial Type Strains, Phase II (KMG-II): from individual species to whole genera.</title>
        <authorList>
            <person name="Goeker M."/>
        </authorList>
    </citation>
    <scope>NUCLEOTIDE SEQUENCE [LARGE SCALE GENOMIC DNA]</scope>
    <source>
        <strain evidence="3 4">DSM 23857</strain>
    </source>
</reference>
<dbReference type="Gene3D" id="3.55.50.30">
    <property type="match status" value="1"/>
</dbReference>
<dbReference type="OrthoDB" id="641176at2"/>
<evidence type="ECO:0000313" key="3">
    <source>
        <dbReference type="EMBL" id="RAJ10787.1"/>
    </source>
</evidence>
<dbReference type="InterPro" id="IPR006860">
    <property type="entry name" value="FecR"/>
</dbReference>
<evidence type="ECO:0000259" key="2">
    <source>
        <dbReference type="Pfam" id="PF16344"/>
    </source>
</evidence>
<dbReference type="AlphaFoldDB" id="A0A327RA46"/>
<keyword evidence="4" id="KW-1185">Reference proteome</keyword>
<organism evidence="3 4">
    <name type="scientific">Chitinophaga skermanii</name>
    <dbReference type="NCBI Taxonomy" id="331697"/>
    <lineage>
        <taxon>Bacteria</taxon>
        <taxon>Pseudomonadati</taxon>
        <taxon>Bacteroidota</taxon>
        <taxon>Chitinophagia</taxon>
        <taxon>Chitinophagales</taxon>
        <taxon>Chitinophagaceae</taxon>
        <taxon>Chitinophaga</taxon>
    </lineage>
</organism>
<sequence>MFDSLQGDELYALLCKYLLDESTEEERAWVNAWRVADANNESILTGIQKVINTPLATPVTNTEAAWEQLYTAIGRPSYNEAPLTVAHKKPLRAWMRIAAILVVILGTTLVWRLLQQDEPTVLSGPLHTNLADGTVIDLGENGHLTPVKSFNKKHRAVHFRGHGVFDIAQNDQYPFVIHLDSIEVKVLGTRFTIDYHPDSAIMIHVDAGKVLVINHNTDDSIVLTQGMILRAENELDKFDVAGNVVDVDKKKLTFKDIPLSSVAQTIRTVYKVDIQLQDSSLFKIPISATFENESMDNIIASITFMTNLVAEKNGQLGYRIYRK</sequence>
<evidence type="ECO:0000259" key="1">
    <source>
        <dbReference type="Pfam" id="PF04773"/>
    </source>
</evidence>
<accession>A0A327RA46</accession>
<dbReference type="InterPro" id="IPR032508">
    <property type="entry name" value="FecR_C"/>
</dbReference>